<feature type="domain" description="Peptidase M16 N-terminal" evidence="1">
    <location>
        <begin position="49"/>
        <end position="84"/>
    </location>
</feature>
<dbReference type="Gene3D" id="3.30.830.10">
    <property type="entry name" value="Metalloenzyme, LuxS/M16 peptidase-like"/>
    <property type="match status" value="1"/>
</dbReference>
<sequence length="107" mass="11245">RTPLLCSVLQKRLYSLKVAPKVAVAYSCGSVTHVSLLTQITKLPNGLIIASLENFSPAARIGVFIKAGSRYETTTNLGAAHLLRLASPLVRAASQSLLLVLCAVGGD</sequence>
<accession>A0A8C2T7C5</accession>
<dbReference type="InterPro" id="IPR011765">
    <property type="entry name" value="Pept_M16_N"/>
</dbReference>
<evidence type="ECO:0000313" key="2">
    <source>
        <dbReference type="Ensembl" id="ENSCJPP00005008584.1"/>
    </source>
</evidence>
<reference evidence="2" key="2">
    <citation type="submission" date="2025-09" db="UniProtKB">
        <authorList>
            <consortium name="Ensembl"/>
        </authorList>
    </citation>
    <scope>IDENTIFICATION</scope>
</reference>
<dbReference type="InterPro" id="IPR050361">
    <property type="entry name" value="MPP/UQCRC_Complex"/>
</dbReference>
<dbReference type="Proteomes" id="UP000694412">
    <property type="component" value="Unassembled WGS sequence"/>
</dbReference>
<dbReference type="PANTHER" id="PTHR11851">
    <property type="entry name" value="METALLOPROTEASE"/>
    <property type="match status" value="1"/>
</dbReference>
<dbReference type="GO" id="GO:0046872">
    <property type="term" value="F:metal ion binding"/>
    <property type="evidence" value="ECO:0007669"/>
    <property type="project" value="InterPro"/>
</dbReference>
<evidence type="ECO:0000259" key="1">
    <source>
        <dbReference type="Pfam" id="PF00675"/>
    </source>
</evidence>
<keyword evidence="3" id="KW-1185">Reference proteome</keyword>
<dbReference type="PANTHER" id="PTHR11851:SF226">
    <property type="entry name" value="CYTOCHROME B-C1 COMPLEX SUBUNIT 2, MITOCHONDRIAL"/>
    <property type="match status" value="1"/>
</dbReference>
<name>A0A8C2T7C5_COTJA</name>
<dbReference type="AlphaFoldDB" id="A0A8C2T7C5"/>
<reference evidence="2" key="1">
    <citation type="submission" date="2025-08" db="UniProtKB">
        <authorList>
            <consortium name="Ensembl"/>
        </authorList>
    </citation>
    <scope>IDENTIFICATION</scope>
</reference>
<dbReference type="Pfam" id="PF00675">
    <property type="entry name" value="Peptidase_M16"/>
    <property type="match status" value="1"/>
</dbReference>
<dbReference type="Ensembl" id="ENSCJPT00005012987.1">
    <property type="protein sequence ID" value="ENSCJPP00005008584.1"/>
    <property type="gene ID" value="ENSCJPG00005007657.1"/>
</dbReference>
<proteinExistence type="predicted"/>
<dbReference type="InterPro" id="IPR011249">
    <property type="entry name" value="Metalloenz_LuxS/M16"/>
</dbReference>
<protein>
    <recommendedName>
        <fullName evidence="1">Peptidase M16 N-terminal domain-containing protein</fullName>
    </recommendedName>
</protein>
<dbReference type="GeneTree" id="ENSGT00940000154915"/>
<dbReference type="SUPFAM" id="SSF63411">
    <property type="entry name" value="LuxS/MPP-like metallohydrolase"/>
    <property type="match status" value="1"/>
</dbReference>
<dbReference type="GO" id="GO:0005739">
    <property type="term" value="C:mitochondrion"/>
    <property type="evidence" value="ECO:0007669"/>
    <property type="project" value="TreeGrafter"/>
</dbReference>
<evidence type="ECO:0000313" key="3">
    <source>
        <dbReference type="Proteomes" id="UP000694412"/>
    </source>
</evidence>
<organism evidence="2 3">
    <name type="scientific">Coturnix japonica</name>
    <name type="common">Japanese quail</name>
    <name type="synonym">Coturnix coturnix japonica</name>
    <dbReference type="NCBI Taxonomy" id="93934"/>
    <lineage>
        <taxon>Eukaryota</taxon>
        <taxon>Metazoa</taxon>
        <taxon>Chordata</taxon>
        <taxon>Craniata</taxon>
        <taxon>Vertebrata</taxon>
        <taxon>Euteleostomi</taxon>
        <taxon>Archelosauria</taxon>
        <taxon>Archosauria</taxon>
        <taxon>Dinosauria</taxon>
        <taxon>Saurischia</taxon>
        <taxon>Theropoda</taxon>
        <taxon>Coelurosauria</taxon>
        <taxon>Aves</taxon>
        <taxon>Neognathae</taxon>
        <taxon>Galloanserae</taxon>
        <taxon>Galliformes</taxon>
        <taxon>Phasianidae</taxon>
        <taxon>Perdicinae</taxon>
        <taxon>Coturnix</taxon>
    </lineage>
</organism>